<dbReference type="GO" id="GO:0009507">
    <property type="term" value="C:chloroplast"/>
    <property type="evidence" value="ECO:0007669"/>
    <property type="project" value="InterPro"/>
</dbReference>
<gene>
    <name evidence="1" type="ORF">SSX86_007204</name>
</gene>
<dbReference type="AlphaFoldDB" id="A0AAP0DGB6"/>
<proteinExistence type="predicted"/>
<reference evidence="1 2" key="1">
    <citation type="submission" date="2024-04" db="EMBL/GenBank/DDBJ databases">
        <title>The reference genome of an endangered Asteraceae, Deinandra increscens subsp. villosa, native to the Central Coast of California.</title>
        <authorList>
            <person name="Guilliams M."/>
            <person name="Hasenstab-Lehman K."/>
            <person name="Meyer R."/>
            <person name="Mcevoy S."/>
        </authorList>
    </citation>
    <scope>NUCLEOTIDE SEQUENCE [LARGE SCALE GENOMIC DNA]</scope>
    <source>
        <tissue evidence="1">Leaf</tissue>
    </source>
</reference>
<comment type="caution">
    <text evidence="1">The sequence shown here is derived from an EMBL/GenBank/DDBJ whole genome shotgun (WGS) entry which is preliminary data.</text>
</comment>
<dbReference type="Pfam" id="PF07207">
    <property type="entry name" value="Lir1"/>
    <property type="match status" value="1"/>
</dbReference>
<dbReference type="PANTHER" id="PTHR36762">
    <property type="entry name" value="LIGHT-REGULATED PROTEIN 1, CHLOROPLASTIC"/>
    <property type="match status" value="1"/>
</dbReference>
<protein>
    <submittedName>
        <fullName evidence="1">Uncharacterized protein</fullName>
    </submittedName>
</protein>
<dbReference type="PANTHER" id="PTHR36762:SF2">
    <property type="entry name" value="LIGHT-REGULATED PROTEIN 1, CHLOROPLASTIC"/>
    <property type="match status" value="1"/>
</dbReference>
<dbReference type="InterPro" id="IPR009856">
    <property type="entry name" value="Lir1"/>
</dbReference>
<keyword evidence="2" id="KW-1185">Reference proteome</keyword>
<dbReference type="EMBL" id="JBCNJP010000008">
    <property type="protein sequence ID" value="KAK9074606.1"/>
    <property type="molecule type" value="Genomic_DNA"/>
</dbReference>
<evidence type="ECO:0000313" key="1">
    <source>
        <dbReference type="EMBL" id="KAK9074606.1"/>
    </source>
</evidence>
<name>A0AAP0DGB6_9ASTR</name>
<evidence type="ECO:0000313" key="2">
    <source>
        <dbReference type="Proteomes" id="UP001408789"/>
    </source>
</evidence>
<organism evidence="1 2">
    <name type="scientific">Deinandra increscens subsp. villosa</name>
    <dbReference type="NCBI Taxonomy" id="3103831"/>
    <lineage>
        <taxon>Eukaryota</taxon>
        <taxon>Viridiplantae</taxon>
        <taxon>Streptophyta</taxon>
        <taxon>Embryophyta</taxon>
        <taxon>Tracheophyta</taxon>
        <taxon>Spermatophyta</taxon>
        <taxon>Magnoliopsida</taxon>
        <taxon>eudicotyledons</taxon>
        <taxon>Gunneridae</taxon>
        <taxon>Pentapetalae</taxon>
        <taxon>asterids</taxon>
        <taxon>campanulids</taxon>
        <taxon>Asterales</taxon>
        <taxon>Asteraceae</taxon>
        <taxon>Asteroideae</taxon>
        <taxon>Heliantheae alliance</taxon>
        <taxon>Madieae</taxon>
        <taxon>Madiinae</taxon>
        <taxon>Deinandra</taxon>
    </lineage>
</organism>
<dbReference type="Proteomes" id="UP001408789">
    <property type="component" value="Unassembled WGS sequence"/>
</dbReference>
<sequence>MQAFIYLPCSSLPLLSTKSTSNTLLFPAKHHHHHQCIIKTSSSTCISSIKAAASSDSLEVDYNSMESSVFPAEACETLGGVACDVEMFPETKLKQQTEPPPKPTSQILLDRDREYLQYDSPKTVFIAEACEDLGGEFCEPAYQSGVN</sequence>
<accession>A0AAP0DGB6</accession>